<dbReference type="GO" id="GO:0032259">
    <property type="term" value="P:methylation"/>
    <property type="evidence" value="ECO:0007669"/>
    <property type="project" value="UniProtKB-KW"/>
</dbReference>
<comment type="catalytic activity">
    <reaction evidence="13">
        <text>L-arginyl-[protein] + 2 S-adenosyl-L-methionine = N(omega),N(omega)-dimethyl-L-arginyl-[protein] + 2 S-adenosyl-L-homocysteine + 2 H(+)</text>
        <dbReference type="Rhea" id="RHEA:48096"/>
        <dbReference type="Rhea" id="RHEA-COMP:10532"/>
        <dbReference type="Rhea" id="RHEA-COMP:11991"/>
        <dbReference type="ChEBI" id="CHEBI:15378"/>
        <dbReference type="ChEBI" id="CHEBI:29965"/>
        <dbReference type="ChEBI" id="CHEBI:57856"/>
        <dbReference type="ChEBI" id="CHEBI:59789"/>
        <dbReference type="ChEBI" id="CHEBI:61897"/>
        <dbReference type="EC" id="2.1.1.319"/>
    </reaction>
    <physiologicalReaction direction="left-to-right" evidence="13">
        <dbReference type="Rhea" id="RHEA:48097"/>
    </physiologicalReaction>
</comment>
<evidence type="ECO:0000256" key="2">
    <source>
        <dbReference type="ARBA" id="ARBA00004514"/>
    </source>
</evidence>
<keyword evidence="12" id="KW-0539">Nucleus</keyword>
<accession>A0A6M2DMR8</accession>
<dbReference type="AlphaFoldDB" id="A0A6M2DMR8"/>
<evidence type="ECO:0000256" key="5">
    <source>
        <dbReference type="ARBA" id="ARBA00022553"/>
    </source>
</evidence>
<evidence type="ECO:0000259" key="16">
    <source>
        <dbReference type="Pfam" id="PF13649"/>
    </source>
</evidence>
<dbReference type="FunFam" id="3.40.50.150:FF:000034">
    <property type="entry name" value="Protein arginine N-methyltransferase 3"/>
    <property type="match status" value="1"/>
</dbReference>
<feature type="domain" description="Protein arginine N-methyltransferase" evidence="18">
    <location>
        <begin position="356"/>
        <end position="506"/>
    </location>
</feature>
<dbReference type="PANTHER" id="PTHR11006">
    <property type="entry name" value="PROTEIN ARGININE N-METHYLTRANSFERASE"/>
    <property type="match status" value="1"/>
</dbReference>
<dbReference type="FunFam" id="2.70.160.11:FF:000001">
    <property type="entry name" value="Blast:Protein arginine N-methyltransferase 1"/>
    <property type="match status" value="1"/>
</dbReference>
<dbReference type="PROSITE" id="PS51678">
    <property type="entry name" value="SAM_MT_PRMT"/>
    <property type="match status" value="1"/>
</dbReference>
<keyword evidence="7 15" id="KW-0808">Transferase</keyword>
<sequence>MSVDDNEMPHLSDDGEDSDWDEIEENVIIKCLFCEHILPNLDEAINHLKTEHEFDLCYLKSKHNMDCYSYIKLVNYIQIEKISPKTIMLSESALWNDDQYLKPAVMDDPWIMFDFEYLINKNSDTRCNNSKDNTVIEISSAQLEEMRNFANQMKQELEEKDDYITMLLSDIEKMKNVTHHFIDNVANVEEDVHTSASVGSLNVEHDENYFNSYAHYGIHYEMLLDKVRTESYRDAILNNCSIFQNKEVLDVGCGTGILSMFCAKSGAKHVTGIDMSDIIYNAMDIVRENGYENTITLIKDRLEDINIPMEKFDIIVSEWMGYFLLFEGMLDSIIYARDRYLKPGGLILPNRCNISIVASGDIDVHKNYINFWKDVYGFKMSCMKTNVLEEASVEIARKEYLITDPCVMVDIDLNNCTTDCVNFTYDFALCCKKDSYLTSLVGYFDTFFDLDVPINFSTGPDSAPTHWKQTIFYLRDPIEVKKGQFITGTFSCKRDVKNVRGLIVQVKVFDQIYEYRM</sequence>
<evidence type="ECO:0000256" key="10">
    <source>
        <dbReference type="ARBA" id="ARBA00022771"/>
    </source>
</evidence>
<keyword evidence="9" id="KW-0479">Metal-binding</keyword>
<evidence type="ECO:0000256" key="15">
    <source>
        <dbReference type="PROSITE-ProRule" id="PRU01015"/>
    </source>
</evidence>
<proteinExistence type="predicted"/>
<evidence type="ECO:0000256" key="6">
    <source>
        <dbReference type="ARBA" id="ARBA00022603"/>
    </source>
</evidence>
<dbReference type="CDD" id="cd02440">
    <property type="entry name" value="AdoMet_MTases"/>
    <property type="match status" value="1"/>
</dbReference>
<dbReference type="InterPro" id="IPR036236">
    <property type="entry name" value="Znf_C2H2_sf"/>
</dbReference>
<dbReference type="SUPFAM" id="SSF57667">
    <property type="entry name" value="beta-beta-alpha zinc fingers"/>
    <property type="match status" value="1"/>
</dbReference>
<dbReference type="GO" id="GO:0035242">
    <property type="term" value="F:protein-arginine omega-N asymmetric methyltransferase activity"/>
    <property type="evidence" value="ECO:0007669"/>
    <property type="project" value="UniProtKB-EC"/>
</dbReference>
<evidence type="ECO:0000256" key="11">
    <source>
        <dbReference type="ARBA" id="ARBA00022833"/>
    </source>
</evidence>
<dbReference type="Pfam" id="PF21137">
    <property type="entry name" value="ANM3_C2H2_Zf"/>
    <property type="match status" value="1"/>
</dbReference>
<dbReference type="InterPro" id="IPR049482">
    <property type="entry name" value="ANM3-like_C2H2_Zf"/>
</dbReference>
<evidence type="ECO:0000256" key="14">
    <source>
        <dbReference type="ARBA" id="ARBA00049303"/>
    </source>
</evidence>
<dbReference type="InterPro" id="IPR041698">
    <property type="entry name" value="Methyltransf_25"/>
</dbReference>
<dbReference type="InterPro" id="IPR029063">
    <property type="entry name" value="SAM-dependent_MTases_sf"/>
</dbReference>
<keyword evidence="4" id="KW-0963">Cytoplasm</keyword>
<organism evidence="19">
    <name type="scientific">Xenopsylla cheopis</name>
    <name type="common">Oriental rat flea</name>
    <name type="synonym">Pulex cheopis</name>
    <dbReference type="NCBI Taxonomy" id="163159"/>
    <lineage>
        <taxon>Eukaryota</taxon>
        <taxon>Metazoa</taxon>
        <taxon>Ecdysozoa</taxon>
        <taxon>Arthropoda</taxon>
        <taxon>Hexapoda</taxon>
        <taxon>Insecta</taxon>
        <taxon>Pterygota</taxon>
        <taxon>Neoptera</taxon>
        <taxon>Endopterygota</taxon>
        <taxon>Siphonaptera</taxon>
        <taxon>Pulicidae</taxon>
        <taxon>Xenopsyllinae</taxon>
        <taxon>Xenopsylla</taxon>
    </lineage>
</organism>
<reference evidence="19" key="1">
    <citation type="submission" date="2020-03" db="EMBL/GenBank/DDBJ databases">
        <title>Transcriptomic Profiling of the Digestive Tract of the Rat Flea, Xenopsylla cheopis, Following Blood Feeding and Infection with Yersinia pestis.</title>
        <authorList>
            <person name="Bland D.M."/>
            <person name="Martens C.A."/>
            <person name="Virtaneva K."/>
            <person name="Kanakabandi K."/>
            <person name="Long D."/>
            <person name="Rosenke R."/>
            <person name="Saturday G.A."/>
            <person name="Hoyt F.H."/>
            <person name="Bruno D.P."/>
            <person name="Ribeiro J.M.C."/>
            <person name="Hinnebusch J."/>
        </authorList>
    </citation>
    <scope>NUCLEOTIDE SEQUENCE</scope>
</reference>
<evidence type="ECO:0000256" key="1">
    <source>
        <dbReference type="ARBA" id="ARBA00004123"/>
    </source>
</evidence>
<dbReference type="SUPFAM" id="SSF53335">
    <property type="entry name" value="S-adenosyl-L-methionine-dependent methyltransferases"/>
    <property type="match status" value="1"/>
</dbReference>
<dbReference type="Gene3D" id="2.70.160.11">
    <property type="entry name" value="Hnrnp arginine n-methyltransferase1"/>
    <property type="match status" value="1"/>
</dbReference>
<dbReference type="InterPro" id="IPR025799">
    <property type="entry name" value="Arg_MeTrfase"/>
</dbReference>
<feature type="domain" description="Methyltransferase" evidence="16">
    <location>
        <begin position="248"/>
        <end position="345"/>
    </location>
</feature>
<dbReference type="Pfam" id="PF22528">
    <property type="entry name" value="PRMT_C"/>
    <property type="match status" value="1"/>
</dbReference>
<comment type="catalytic activity">
    <reaction evidence="14">
        <text>L-arginyl-[protein] + S-adenosyl-L-methionine = N(omega)-methyl-L-arginyl-[protein] + S-adenosyl-L-homocysteine + H(+)</text>
        <dbReference type="Rhea" id="RHEA:48100"/>
        <dbReference type="Rhea" id="RHEA-COMP:10532"/>
        <dbReference type="Rhea" id="RHEA-COMP:11990"/>
        <dbReference type="ChEBI" id="CHEBI:15378"/>
        <dbReference type="ChEBI" id="CHEBI:29965"/>
        <dbReference type="ChEBI" id="CHEBI:57856"/>
        <dbReference type="ChEBI" id="CHEBI:59789"/>
        <dbReference type="ChEBI" id="CHEBI:65280"/>
    </reaction>
    <physiologicalReaction direction="left-to-right" evidence="14">
        <dbReference type="Rhea" id="RHEA:48101"/>
    </physiologicalReaction>
</comment>
<evidence type="ECO:0000256" key="7">
    <source>
        <dbReference type="ARBA" id="ARBA00022679"/>
    </source>
</evidence>
<feature type="domain" description="Protein arginine N-methyltransferase 3-like C2H2 zinc finger" evidence="17">
    <location>
        <begin position="60"/>
        <end position="103"/>
    </location>
</feature>
<dbReference type="Pfam" id="PF13649">
    <property type="entry name" value="Methyltransf_25"/>
    <property type="match status" value="1"/>
</dbReference>
<dbReference type="GO" id="GO:0008270">
    <property type="term" value="F:zinc ion binding"/>
    <property type="evidence" value="ECO:0007669"/>
    <property type="project" value="UniProtKB-KW"/>
</dbReference>
<evidence type="ECO:0000259" key="18">
    <source>
        <dbReference type="Pfam" id="PF22528"/>
    </source>
</evidence>
<dbReference type="InterPro" id="IPR055135">
    <property type="entry name" value="PRMT_dom"/>
</dbReference>
<protein>
    <recommendedName>
        <fullName evidence="3">type I protein arginine methyltransferase</fullName>
        <ecNumber evidence="3">2.1.1.319</ecNumber>
    </recommendedName>
</protein>
<dbReference type="EC" id="2.1.1.319" evidence="3"/>
<dbReference type="PANTHER" id="PTHR11006:SF53">
    <property type="entry name" value="PROTEIN ARGININE N-METHYLTRANSFERASE 3"/>
    <property type="match status" value="1"/>
</dbReference>
<evidence type="ECO:0000256" key="8">
    <source>
        <dbReference type="ARBA" id="ARBA00022691"/>
    </source>
</evidence>
<keyword evidence="8 15" id="KW-0949">S-adenosyl-L-methionine</keyword>
<evidence type="ECO:0000256" key="3">
    <source>
        <dbReference type="ARBA" id="ARBA00011925"/>
    </source>
</evidence>
<keyword evidence="11" id="KW-0862">Zinc</keyword>
<evidence type="ECO:0000259" key="17">
    <source>
        <dbReference type="Pfam" id="PF21137"/>
    </source>
</evidence>
<dbReference type="Gene3D" id="3.40.50.150">
    <property type="entry name" value="Vaccinia Virus protein VP39"/>
    <property type="match status" value="1"/>
</dbReference>
<dbReference type="GO" id="GO:0005634">
    <property type="term" value="C:nucleus"/>
    <property type="evidence" value="ECO:0007669"/>
    <property type="project" value="UniProtKB-SubCell"/>
</dbReference>
<evidence type="ECO:0000256" key="4">
    <source>
        <dbReference type="ARBA" id="ARBA00022490"/>
    </source>
</evidence>
<dbReference type="GO" id="GO:0005829">
    <property type="term" value="C:cytosol"/>
    <property type="evidence" value="ECO:0007669"/>
    <property type="project" value="UniProtKB-SubCell"/>
</dbReference>
<dbReference type="EMBL" id="GIIL01003640">
    <property type="protein sequence ID" value="NOV47366.1"/>
    <property type="molecule type" value="Transcribed_RNA"/>
</dbReference>
<comment type="subcellular location">
    <subcellularLocation>
        <location evidence="2">Cytoplasm</location>
        <location evidence="2">Cytosol</location>
    </subcellularLocation>
    <subcellularLocation>
        <location evidence="1">Nucleus</location>
    </subcellularLocation>
</comment>
<keyword evidence="5" id="KW-0597">Phosphoprotein</keyword>
<dbReference type="GO" id="GO:0042054">
    <property type="term" value="F:histone methyltransferase activity"/>
    <property type="evidence" value="ECO:0007669"/>
    <property type="project" value="TreeGrafter"/>
</dbReference>
<keyword evidence="6 15" id="KW-0489">Methyltransferase</keyword>
<evidence type="ECO:0000313" key="19">
    <source>
        <dbReference type="EMBL" id="NOV47366.1"/>
    </source>
</evidence>
<keyword evidence="10" id="KW-0863">Zinc-finger</keyword>
<evidence type="ECO:0000256" key="9">
    <source>
        <dbReference type="ARBA" id="ARBA00022723"/>
    </source>
</evidence>
<evidence type="ECO:0000256" key="13">
    <source>
        <dbReference type="ARBA" id="ARBA00047384"/>
    </source>
</evidence>
<name>A0A6M2DMR8_XENCH</name>
<evidence type="ECO:0000256" key="12">
    <source>
        <dbReference type="ARBA" id="ARBA00023242"/>
    </source>
</evidence>